<feature type="chain" id="PRO_5038076279" description="Secreted protein" evidence="1">
    <location>
        <begin position="28"/>
        <end position="78"/>
    </location>
</feature>
<evidence type="ECO:0000313" key="3">
    <source>
        <dbReference type="Proteomes" id="UP000694892"/>
    </source>
</evidence>
<evidence type="ECO:0000313" key="2">
    <source>
        <dbReference type="EMBL" id="OCT64672.1"/>
    </source>
</evidence>
<gene>
    <name evidence="2" type="ORF">XELAEV_18045769mg</name>
</gene>
<protein>
    <recommendedName>
        <fullName evidence="4">Secreted protein</fullName>
    </recommendedName>
</protein>
<dbReference type="EMBL" id="CM004482">
    <property type="protein sequence ID" value="OCT64672.1"/>
    <property type="molecule type" value="Genomic_DNA"/>
</dbReference>
<dbReference type="Proteomes" id="UP000694892">
    <property type="component" value="Chromosome 9_10L"/>
</dbReference>
<sequence>MCPNCLHACLPCSLATFFSRLLSVISSLLPSGFTSSLKNVSPTLFPDRLPNGITAAFSIACSLPLPDGISSVFFAHLI</sequence>
<feature type="signal peptide" evidence="1">
    <location>
        <begin position="1"/>
        <end position="27"/>
    </location>
</feature>
<dbReference type="AlphaFoldDB" id="A0A974C166"/>
<evidence type="ECO:0000256" key="1">
    <source>
        <dbReference type="SAM" id="SignalP"/>
    </source>
</evidence>
<reference evidence="3" key="1">
    <citation type="journal article" date="2016" name="Nature">
        <title>Genome evolution in the allotetraploid frog Xenopus laevis.</title>
        <authorList>
            <person name="Session A.M."/>
            <person name="Uno Y."/>
            <person name="Kwon T."/>
            <person name="Chapman J.A."/>
            <person name="Toyoda A."/>
            <person name="Takahashi S."/>
            <person name="Fukui A."/>
            <person name="Hikosaka A."/>
            <person name="Suzuki A."/>
            <person name="Kondo M."/>
            <person name="van Heeringen S.J."/>
            <person name="Quigley I."/>
            <person name="Heinz S."/>
            <person name="Ogino H."/>
            <person name="Ochi H."/>
            <person name="Hellsten U."/>
            <person name="Lyons J.B."/>
            <person name="Simakov O."/>
            <person name="Putnam N."/>
            <person name="Stites J."/>
            <person name="Kuroki Y."/>
            <person name="Tanaka T."/>
            <person name="Michiue T."/>
            <person name="Watanabe M."/>
            <person name="Bogdanovic O."/>
            <person name="Lister R."/>
            <person name="Georgiou G."/>
            <person name="Paranjpe S.S."/>
            <person name="van Kruijsbergen I."/>
            <person name="Shu S."/>
            <person name="Carlson J."/>
            <person name="Kinoshita T."/>
            <person name="Ohta Y."/>
            <person name="Mawaribuchi S."/>
            <person name="Jenkins J."/>
            <person name="Grimwood J."/>
            <person name="Schmutz J."/>
            <person name="Mitros T."/>
            <person name="Mozaffari S.V."/>
            <person name="Suzuki Y."/>
            <person name="Haramoto Y."/>
            <person name="Yamamoto T.S."/>
            <person name="Takagi C."/>
            <person name="Heald R."/>
            <person name="Miller K."/>
            <person name="Haudenschild C."/>
            <person name="Kitzman J."/>
            <person name="Nakayama T."/>
            <person name="Izutsu Y."/>
            <person name="Robert J."/>
            <person name="Fortriede J."/>
            <person name="Burns K."/>
            <person name="Lotay V."/>
            <person name="Karimi K."/>
            <person name="Yasuoka Y."/>
            <person name="Dichmann D.S."/>
            <person name="Flajnik M.F."/>
            <person name="Houston D.W."/>
            <person name="Shendure J."/>
            <person name="DuPasquier L."/>
            <person name="Vize P.D."/>
            <person name="Zorn A.M."/>
            <person name="Ito M."/>
            <person name="Marcotte E.M."/>
            <person name="Wallingford J.B."/>
            <person name="Ito Y."/>
            <person name="Asashima M."/>
            <person name="Ueno N."/>
            <person name="Matsuda Y."/>
            <person name="Veenstra G.J."/>
            <person name="Fujiyama A."/>
            <person name="Harland R.M."/>
            <person name="Taira M."/>
            <person name="Rokhsar D.S."/>
        </authorList>
    </citation>
    <scope>NUCLEOTIDE SEQUENCE [LARGE SCALE GENOMIC DNA]</scope>
    <source>
        <strain evidence="3">J</strain>
    </source>
</reference>
<keyword evidence="1" id="KW-0732">Signal</keyword>
<evidence type="ECO:0008006" key="4">
    <source>
        <dbReference type="Google" id="ProtNLM"/>
    </source>
</evidence>
<organism evidence="2 3">
    <name type="scientific">Xenopus laevis</name>
    <name type="common">African clawed frog</name>
    <dbReference type="NCBI Taxonomy" id="8355"/>
    <lineage>
        <taxon>Eukaryota</taxon>
        <taxon>Metazoa</taxon>
        <taxon>Chordata</taxon>
        <taxon>Craniata</taxon>
        <taxon>Vertebrata</taxon>
        <taxon>Euteleostomi</taxon>
        <taxon>Amphibia</taxon>
        <taxon>Batrachia</taxon>
        <taxon>Anura</taxon>
        <taxon>Pipoidea</taxon>
        <taxon>Pipidae</taxon>
        <taxon>Xenopodinae</taxon>
        <taxon>Xenopus</taxon>
        <taxon>Xenopus</taxon>
    </lineage>
</organism>
<name>A0A974C166_XENLA</name>
<accession>A0A974C166</accession>
<proteinExistence type="predicted"/>